<organism evidence="1">
    <name type="scientific">viral metagenome</name>
    <dbReference type="NCBI Taxonomy" id="1070528"/>
    <lineage>
        <taxon>unclassified sequences</taxon>
        <taxon>metagenomes</taxon>
        <taxon>organismal metagenomes</taxon>
    </lineage>
</organism>
<protein>
    <recommendedName>
        <fullName evidence="2">Glycosyltransferase</fullName>
    </recommendedName>
</protein>
<dbReference type="EMBL" id="MN739866">
    <property type="protein sequence ID" value="QHT75276.1"/>
    <property type="molecule type" value="Genomic_DNA"/>
</dbReference>
<proteinExistence type="predicted"/>
<name>A0A6C0H4Y8_9ZZZZ</name>
<evidence type="ECO:0008006" key="2">
    <source>
        <dbReference type="Google" id="ProtNLM"/>
    </source>
</evidence>
<sequence length="241" mass="28577">MKYTTAYQRDGFGAQYQRIIQTYIYCKLHKLHFLYTPFTSIEHNYNNDNNYIEKMESYINLKNNIQCADNNTNIIEFGSVVMKYCESNIDKVCNTEHLEFIKKCFWEHKDKNVFNNNKVNVAVHIRRENKIDKGIAGARVTTPNSYYLNIMNIIREKYKNNNIKFHIYSQGNIENFKIFQENDVEFHLDEDVCQTFLGLVAANILVTSPSSFSYCAALLSDGEIYYKKFWHNPRKEWINCE</sequence>
<dbReference type="AlphaFoldDB" id="A0A6C0H4Y8"/>
<accession>A0A6C0H4Y8</accession>
<reference evidence="1" key="1">
    <citation type="journal article" date="2020" name="Nature">
        <title>Giant virus diversity and host interactions through global metagenomics.</title>
        <authorList>
            <person name="Schulz F."/>
            <person name="Roux S."/>
            <person name="Paez-Espino D."/>
            <person name="Jungbluth S."/>
            <person name="Walsh D.A."/>
            <person name="Denef V.J."/>
            <person name="McMahon K.D."/>
            <person name="Konstantinidis K.T."/>
            <person name="Eloe-Fadrosh E.A."/>
            <person name="Kyrpides N.C."/>
            <person name="Woyke T."/>
        </authorList>
    </citation>
    <scope>NUCLEOTIDE SEQUENCE</scope>
    <source>
        <strain evidence="1">GVMAG-M-3300023179-63</strain>
    </source>
</reference>
<evidence type="ECO:0000313" key="1">
    <source>
        <dbReference type="EMBL" id="QHT75276.1"/>
    </source>
</evidence>